<dbReference type="FunFam" id="3.30.300.20:FF:000003">
    <property type="entry name" value="GTPase Era"/>
    <property type="match status" value="1"/>
</dbReference>
<evidence type="ECO:0000313" key="7">
    <source>
        <dbReference type="EMBL" id="VAX19824.1"/>
    </source>
</evidence>
<dbReference type="PANTHER" id="PTHR42698:SF1">
    <property type="entry name" value="GTPASE ERA, MITOCHONDRIAL"/>
    <property type="match status" value="1"/>
</dbReference>
<dbReference type="NCBIfam" id="NF000908">
    <property type="entry name" value="PRK00089.1"/>
    <property type="match status" value="1"/>
</dbReference>
<evidence type="ECO:0000259" key="6">
    <source>
        <dbReference type="PROSITE" id="PS51713"/>
    </source>
</evidence>
<dbReference type="AlphaFoldDB" id="A0A3B1C782"/>
<protein>
    <submittedName>
        <fullName evidence="7">GTP-binding protein Era</fullName>
    </submittedName>
</protein>
<dbReference type="HAMAP" id="MF_00367">
    <property type="entry name" value="GTPase_Era"/>
    <property type="match status" value="1"/>
</dbReference>
<dbReference type="InterPro" id="IPR009019">
    <property type="entry name" value="KH_sf_prok-type"/>
</dbReference>
<accession>A0A3B1C782</accession>
<dbReference type="InterPro" id="IPR006073">
    <property type="entry name" value="GTP-bd"/>
</dbReference>
<dbReference type="InterPro" id="IPR030388">
    <property type="entry name" value="G_ERA_dom"/>
</dbReference>
<comment type="similarity">
    <text evidence="1">Belongs to the TRAFAC class TrmE-Era-EngA-EngB-Septin-like GTPase superfamily. Era GTPase family.</text>
</comment>
<dbReference type="Pfam" id="PF07650">
    <property type="entry name" value="KH_2"/>
    <property type="match status" value="1"/>
</dbReference>
<evidence type="ECO:0000256" key="3">
    <source>
        <dbReference type="ARBA" id="ARBA00022884"/>
    </source>
</evidence>
<dbReference type="SUPFAM" id="SSF52540">
    <property type="entry name" value="P-loop containing nucleoside triphosphate hydrolases"/>
    <property type="match status" value="1"/>
</dbReference>
<sequence>MGKSGFVTLCGRPNVGKSTLVNRLVGSKVAITSPRPQTTRNRIIGVMTKPEVQIVFIDTPGIMKEKSQLNKRMVEASTEAGAGCDFAFFMTDADRQDIEADRYALKRLGKLKAPCFLVINKIDLVKKVQLLKLIEQLTSLADFAEVFPISAKTGENVDSLVRCVEERMPDGPMFYPSDMITDQPEKFFIGEIVREKAFLFLSQELPYSTAVMVERLVDRNNGVTAISAVIYVERKSQKGIVIGKGGAMLKKIGSSARIELEKILGVKVFLELHVTIKEKWTGNERSLSDLGYRRE</sequence>
<dbReference type="EMBL" id="UOGC01000096">
    <property type="protein sequence ID" value="VAX19824.1"/>
    <property type="molecule type" value="Genomic_DNA"/>
</dbReference>
<dbReference type="Pfam" id="PF01926">
    <property type="entry name" value="MMR_HSR1"/>
    <property type="match status" value="1"/>
</dbReference>
<dbReference type="Gene3D" id="3.40.50.300">
    <property type="entry name" value="P-loop containing nucleotide triphosphate hydrolases"/>
    <property type="match status" value="1"/>
</dbReference>
<dbReference type="PROSITE" id="PS50823">
    <property type="entry name" value="KH_TYPE_2"/>
    <property type="match status" value="1"/>
</dbReference>
<gene>
    <name evidence="7" type="ORF">MNBD_NITROSPINAE01-1834</name>
</gene>
<dbReference type="InterPro" id="IPR027417">
    <property type="entry name" value="P-loop_NTPase"/>
</dbReference>
<dbReference type="PANTHER" id="PTHR42698">
    <property type="entry name" value="GTPASE ERA"/>
    <property type="match status" value="1"/>
</dbReference>
<dbReference type="CDD" id="cd04163">
    <property type="entry name" value="Era"/>
    <property type="match status" value="1"/>
</dbReference>
<organism evidence="7">
    <name type="scientific">hydrothermal vent metagenome</name>
    <dbReference type="NCBI Taxonomy" id="652676"/>
    <lineage>
        <taxon>unclassified sequences</taxon>
        <taxon>metagenomes</taxon>
        <taxon>ecological metagenomes</taxon>
    </lineage>
</organism>
<dbReference type="NCBIfam" id="TIGR00231">
    <property type="entry name" value="small_GTP"/>
    <property type="match status" value="1"/>
</dbReference>
<dbReference type="GO" id="GO:0005525">
    <property type="term" value="F:GTP binding"/>
    <property type="evidence" value="ECO:0007669"/>
    <property type="project" value="UniProtKB-KW"/>
</dbReference>
<dbReference type="FunFam" id="3.40.50.300:FF:000094">
    <property type="entry name" value="GTPase Era"/>
    <property type="match status" value="1"/>
</dbReference>
<evidence type="ECO:0000256" key="2">
    <source>
        <dbReference type="ARBA" id="ARBA00022741"/>
    </source>
</evidence>
<proteinExistence type="inferred from homology"/>
<dbReference type="InterPro" id="IPR015946">
    <property type="entry name" value="KH_dom-like_a/b"/>
</dbReference>
<evidence type="ECO:0000256" key="1">
    <source>
        <dbReference type="ARBA" id="ARBA00007921"/>
    </source>
</evidence>
<dbReference type="GO" id="GO:0043024">
    <property type="term" value="F:ribosomal small subunit binding"/>
    <property type="evidence" value="ECO:0007669"/>
    <property type="project" value="TreeGrafter"/>
</dbReference>
<evidence type="ECO:0000259" key="5">
    <source>
        <dbReference type="PROSITE" id="PS50823"/>
    </source>
</evidence>
<dbReference type="PROSITE" id="PS51713">
    <property type="entry name" value="G_ERA"/>
    <property type="match status" value="1"/>
</dbReference>
<keyword evidence="4" id="KW-0342">GTP-binding</keyword>
<feature type="domain" description="Era-type G" evidence="6">
    <location>
        <begin position="3"/>
        <end position="170"/>
    </location>
</feature>
<dbReference type="SUPFAM" id="SSF54814">
    <property type="entry name" value="Prokaryotic type KH domain (KH-domain type II)"/>
    <property type="match status" value="1"/>
</dbReference>
<dbReference type="GO" id="GO:0019843">
    <property type="term" value="F:rRNA binding"/>
    <property type="evidence" value="ECO:0007669"/>
    <property type="project" value="TreeGrafter"/>
</dbReference>
<keyword evidence="3" id="KW-0694">RNA-binding</keyword>
<dbReference type="GO" id="GO:0000028">
    <property type="term" value="P:ribosomal small subunit assembly"/>
    <property type="evidence" value="ECO:0007669"/>
    <property type="project" value="TreeGrafter"/>
</dbReference>
<feature type="domain" description="KH type-2" evidence="5">
    <location>
        <begin position="201"/>
        <end position="278"/>
    </location>
</feature>
<evidence type="ECO:0000256" key="4">
    <source>
        <dbReference type="ARBA" id="ARBA00023134"/>
    </source>
</evidence>
<name>A0A3B1C782_9ZZZZ</name>
<dbReference type="CDD" id="cd22534">
    <property type="entry name" value="KH-II_Era"/>
    <property type="match status" value="1"/>
</dbReference>
<reference evidence="7" key="1">
    <citation type="submission" date="2018-06" db="EMBL/GenBank/DDBJ databases">
        <authorList>
            <person name="Zhirakovskaya E."/>
        </authorList>
    </citation>
    <scope>NUCLEOTIDE SEQUENCE</scope>
</reference>
<dbReference type="InterPro" id="IPR005662">
    <property type="entry name" value="GTPase_Era-like"/>
</dbReference>
<dbReference type="NCBIfam" id="TIGR00436">
    <property type="entry name" value="era"/>
    <property type="match status" value="1"/>
</dbReference>
<dbReference type="GO" id="GO:0005829">
    <property type="term" value="C:cytosol"/>
    <property type="evidence" value="ECO:0007669"/>
    <property type="project" value="TreeGrafter"/>
</dbReference>
<dbReference type="InterPro" id="IPR004044">
    <property type="entry name" value="KH_dom_type_2"/>
</dbReference>
<dbReference type="InterPro" id="IPR005225">
    <property type="entry name" value="Small_GTP-bd"/>
</dbReference>
<dbReference type="PRINTS" id="PR00326">
    <property type="entry name" value="GTP1OBG"/>
</dbReference>
<keyword evidence="2" id="KW-0547">Nucleotide-binding</keyword>
<dbReference type="Gene3D" id="3.30.300.20">
    <property type="match status" value="1"/>
</dbReference>